<feature type="compositionally biased region" description="Basic and acidic residues" evidence="4">
    <location>
        <begin position="272"/>
        <end position="293"/>
    </location>
</feature>
<evidence type="ECO:0000313" key="7">
    <source>
        <dbReference type="Proteomes" id="UP000243686"/>
    </source>
</evidence>
<feature type="compositionally biased region" description="Polar residues" evidence="4">
    <location>
        <begin position="778"/>
        <end position="790"/>
    </location>
</feature>
<feature type="compositionally biased region" description="Basic residues" evidence="4">
    <location>
        <begin position="384"/>
        <end position="395"/>
    </location>
</feature>
<evidence type="ECO:0000256" key="3">
    <source>
        <dbReference type="PROSITE-ProRule" id="PRU00176"/>
    </source>
</evidence>
<feature type="region of interest" description="Disordered" evidence="4">
    <location>
        <begin position="265"/>
        <end position="355"/>
    </location>
</feature>
<dbReference type="Pfam" id="PF00076">
    <property type="entry name" value="RRM_1"/>
    <property type="match status" value="1"/>
</dbReference>
<feature type="compositionally biased region" description="Basic and acidic residues" evidence="4">
    <location>
        <begin position="1179"/>
        <end position="1189"/>
    </location>
</feature>
<dbReference type="InterPro" id="IPR000504">
    <property type="entry name" value="RRM_dom"/>
</dbReference>
<feature type="compositionally biased region" description="Basic and acidic residues" evidence="4">
    <location>
        <begin position="344"/>
        <end position="355"/>
    </location>
</feature>
<dbReference type="Gene3D" id="3.30.70.330">
    <property type="match status" value="2"/>
</dbReference>
<dbReference type="InterPro" id="IPR012677">
    <property type="entry name" value="Nucleotide-bd_a/b_plait_sf"/>
</dbReference>
<protein>
    <recommendedName>
        <fullName evidence="5">RRM domain-containing protein</fullName>
    </recommendedName>
</protein>
<evidence type="ECO:0000256" key="2">
    <source>
        <dbReference type="ARBA" id="ARBA00022884"/>
    </source>
</evidence>
<feature type="domain" description="RRM" evidence="5">
    <location>
        <begin position="1287"/>
        <end position="1372"/>
    </location>
</feature>
<dbReference type="GO" id="GO:0003723">
    <property type="term" value="F:RNA binding"/>
    <property type="evidence" value="ECO:0007669"/>
    <property type="project" value="UniProtKB-UniRule"/>
</dbReference>
<sequence length="1639" mass="179428">MDLMHQTSAKHCIVLDRVNQSSETKQNVIVGSERAELSLEEMLRLADINHAVLRTEVKGSEGAYAYELRKLWAMRTAGVDKLRAESTREGKNNRVHNGHDASYLIFDDEGNHSRRHFWTSSELHEFVRARTHPLTLFAHAEFRTCQAVQLAIQNLDDIFCVHSWSPAEQSDINSVTKWLGKKVFFTTIQPLVIEVDENSATALYYLNLVYRLLNLLAIVLVVTVRTRHAVTMKHACVKMQLEQTREVISNRTAVKISDTFSTQSVGVRSTRKTREEAGAKSCEPRVVENDGTRRVCSSTDSGRSSISSSQTSNCEETQDKTSKVTLSDMHTTESMPKTPIQSTKGEEKEVEKEHSEDIDIYADVTLISKSVEPVRVISKIGKQCGKRMQRNKPGKSTKIDKSGSAKAMKTQASTEDKISSVPGNCTHPRDPFTNFQEVSSTTDLETHKAPQPESIFYARNHVKNSDPEKIDSQSERLNEMGVRGAGEGVEGYHQSTFASQSDTTETNQDKLFLAGTTETQHLKRHSSACDLQVTNMDPENPTGESVTSLNTNSKMQSTLTVLIKCKPSNSDAQSVSLSSPNKPSLEDHPPVKCSSKELLTLDLRNTDAIVTSYSTSSSPVPSAHAGYKTSVYNRRRGRAPGSPVVYRGAPNMRSLLSHKLNKSCYLHPVTNSETINKTVLSNEFGQPWKPVHEGGHRSLTSPALLPNPLFPNGSCLCLQPIDSGNLLVNQPMCWWVPGMSWNQYSEAANSLGKNSDFRQMIAVAQPKFTDYQVLGTNTNSGHEQQFTPSGNDAEDAHGRGSTVKVGAYRALTPLIQLFTKGQDASSQPVPVNTGNHQKDALDTTGQQLSADLSLEEASQKVASTRTLFDTQAIHPERNDGLIGELTGKVNDHNCNLPASGDVTSSAAVRSVNCFANLPGIQWNYNANNLIPTQTDTHLVGYGNPVDPCVLSTQFVYFYNTDGQLFAMPSNALFYPTAPLPANNSNSMHNIDSSFSSSSGFMPSTSGDDRYLMNDSKEKVTGEHSNVLFDRMADSGAVQQNFANIPSSWPTIALPIEGPTSNPVMYSTNTGQNSAYRPLLLNTATVPLFFTPPYGTNTAGATNPSSVNGPFSSHLHNVLEVSRKPNTETVADRPEITHKGHYTINETGRLSKGYADSEGLLGHATSAPYAGSNIPTQGDTKLRNSGEESGRISYHSTSTTNRAKKHSSKTNLYIRGLAPTFTEEQLHTLAPDKELIRSVKLIAGTEGEMYGFIDFISNAAARSALLHIKSTNRELYVNFAYESEKDPQNVYITNIPETWTASNVEDLKKIFQQYGPIATAIVMTKRSNNFCTGAGFVRFVRAEDAQKAIEGIRQAQVTLDGGKGPLEVKLADRQKPQEEQANLTKARPQKPVNDGSSAYGQESRSEHSQESHHRQQSNPMHQRNASCLLPGESVPPLIGPVTNANRSVHGAMGMGLLSTPNQTNSASLSARLPNPNSITMAIQAALASNAFINQTMFMHNQLNPLNFQVALGPDNSPVTQTGLLSYPAPPLPGLFSQTRGGPRNVPAITNTPGVIQSHQNNSGMFPTPASLIPILRTVDDVPFPAASINISGTPHNNVLSHVIVGGFSSYTKYDYMFTTGAKLHEKHMYQTRWNAKTNTD</sequence>
<feature type="region of interest" description="Disordered" evidence="4">
    <location>
        <begin position="383"/>
        <end position="431"/>
    </location>
</feature>
<proteinExistence type="predicted"/>
<reference evidence="6 7" key="1">
    <citation type="submission" date="2015-03" db="EMBL/GenBank/DDBJ databases">
        <title>Draft genome of the nematode, Opisthorchis viverrini.</title>
        <authorList>
            <person name="Mitreva M."/>
        </authorList>
    </citation>
    <scope>NUCLEOTIDE SEQUENCE [LARGE SCALE GENOMIC DNA]</scope>
    <source>
        <strain evidence="6">Khon Kaen</strain>
    </source>
</reference>
<feature type="region of interest" description="Disordered" evidence="4">
    <location>
        <begin position="570"/>
        <end position="591"/>
    </location>
</feature>
<feature type="compositionally biased region" description="Polar residues" evidence="4">
    <location>
        <begin position="323"/>
        <end position="343"/>
    </location>
</feature>
<gene>
    <name evidence="6" type="ORF">X801_10622</name>
</gene>
<evidence type="ECO:0000256" key="1">
    <source>
        <dbReference type="ARBA" id="ARBA00022737"/>
    </source>
</evidence>
<accession>A0A1S8WGM1</accession>
<dbReference type="SMART" id="SM00360">
    <property type="entry name" value="RRM"/>
    <property type="match status" value="2"/>
</dbReference>
<feature type="compositionally biased region" description="Basic and acidic residues" evidence="4">
    <location>
        <begin position="1402"/>
        <end position="1412"/>
    </location>
</feature>
<name>A0A1S8WGM1_OPIVI</name>
<dbReference type="PROSITE" id="PS50102">
    <property type="entry name" value="RRM"/>
    <property type="match status" value="2"/>
</dbReference>
<dbReference type="EMBL" id="KV907273">
    <property type="protein sequence ID" value="OON13602.1"/>
    <property type="molecule type" value="Genomic_DNA"/>
</dbReference>
<dbReference type="InterPro" id="IPR035979">
    <property type="entry name" value="RBD_domain_sf"/>
</dbReference>
<feature type="compositionally biased region" description="Low complexity" evidence="4">
    <location>
        <begin position="297"/>
        <end position="312"/>
    </location>
</feature>
<keyword evidence="2 3" id="KW-0694">RNA-binding</keyword>
<keyword evidence="7" id="KW-1185">Reference proteome</keyword>
<feature type="region of interest" description="Disordered" evidence="4">
    <location>
        <begin position="778"/>
        <end position="799"/>
    </location>
</feature>
<feature type="region of interest" description="Disordered" evidence="4">
    <location>
        <begin position="1370"/>
        <end position="1431"/>
    </location>
</feature>
<feature type="non-terminal residue" evidence="6">
    <location>
        <position position="1639"/>
    </location>
</feature>
<evidence type="ECO:0000259" key="5">
    <source>
        <dbReference type="PROSITE" id="PS50102"/>
    </source>
</evidence>
<dbReference type="PANTHER" id="PTHR24012">
    <property type="entry name" value="RNA BINDING PROTEIN"/>
    <property type="match status" value="1"/>
</dbReference>
<evidence type="ECO:0000313" key="6">
    <source>
        <dbReference type="EMBL" id="OON13602.1"/>
    </source>
</evidence>
<keyword evidence="1" id="KW-0677">Repeat</keyword>
<dbReference type="SUPFAM" id="SSF54928">
    <property type="entry name" value="RNA-binding domain, RBD"/>
    <property type="match status" value="1"/>
</dbReference>
<feature type="domain" description="RRM" evidence="5">
    <location>
        <begin position="1209"/>
        <end position="1281"/>
    </location>
</feature>
<organism evidence="6 7">
    <name type="scientific">Opisthorchis viverrini</name>
    <name type="common">Southeast Asian liver fluke</name>
    <dbReference type="NCBI Taxonomy" id="6198"/>
    <lineage>
        <taxon>Eukaryota</taxon>
        <taxon>Metazoa</taxon>
        <taxon>Spiralia</taxon>
        <taxon>Lophotrochozoa</taxon>
        <taxon>Platyhelminthes</taxon>
        <taxon>Trematoda</taxon>
        <taxon>Digenea</taxon>
        <taxon>Opisthorchiida</taxon>
        <taxon>Opisthorchiata</taxon>
        <taxon>Opisthorchiidae</taxon>
        <taxon>Opisthorchis</taxon>
    </lineage>
</organism>
<feature type="compositionally biased region" description="Polar residues" evidence="4">
    <location>
        <begin position="570"/>
        <end position="582"/>
    </location>
</feature>
<feature type="region of interest" description="Disordered" evidence="4">
    <location>
        <begin position="1165"/>
        <end position="1196"/>
    </location>
</feature>
<evidence type="ECO:0000256" key="4">
    <source>
        <dbReference type="SAM" id="MobiDB-lite"/>
    </source>
</evidence>
<dbReference type="Proteomes" id="UP000243686">
    <property type="component" value="Unassembled WGS sequence"/>
</dbReference>